<keyword evidence="6" id="KW-1185">Reference proteome</keyword>
<gene>
    <name evidence="5" type="ORF">DVS28_a0829</name>
</gene>
<proteinExistence type="predicted"/>
<dbReference type="PROSITE" id="PS00622">
    <property type="entry name" value="HTH_LUXR_1"/>
    <property type="match status" value="1"/>
</dbReference>
<keyword evidence="1" id="KW-0805">Transcription regulation</keyword>
<sequence>MRVVNTIREAEGLSRRLRDLDAEMPVVSILQQSANIIGTVVPFDACAVTSTDPSSLLPAGAAYIRMFPAESCGPYWDKEYLEPDVMSIAGLHEGGGAPQTLHRVTAGRPDRSSRHREILSGLGLDAQLRSTISTTAGCYGLVDLVRGEGEPDFTDDELVVVDLVRPAMADLLRTALARPQVGVDGLPTSSAVVIIGEGGDILSMTPQAKELISLIPEAVNTSDSSAFLNAIVHAIWARARFLAGGFDAPEASTRVALLDGQRVTLRGTCTRTPDGRMGHTVLTIEPTRTSELGPLVVAAHELTTREEEIVSLLLRGDSAQQISSGLEISIHTVRTHIRSIHDKMGISSRAELTRLFIDEEFLPNVDLIATSGAH</sequence>
<organism evidence="5 6">
    <name type="scientific">Euzebya pacifica</name>
    <dbReference type="NCBI Taxonomy" id="1608957"/>
    <lineage>
        <taxon>Bacteria</taxon>
        <taxon>Bacillati</taxon>
        <taxon>Actinomycetota</taxon>
        <taxon>Nitriliruptoria</taxon>
        <taxon>Euzebyales</taxon>
    </lineage>
</organism>
<feature type="domain" description="HTH luxR-type" evidence="4">
    <location>
        <begin position="295"/>
        <end position="360"/>
    </location>
</feature>
<dbReference type="Pfam" id="PF00196">
    <property type="entry name" value="GerE"/>
    <property type="match status" value="1"/>
</dbReference>
<protein>
    <submittedName>
        <fullName evidence="5">Transcriptional regulator, LuxR family</fullName>
    </submittedName>
</protein>
<dbReference type="PROSITE" id="PS50043">
    <property type="entry name" value="HTH_LUXR_2"/>
    <property type="match status" value="1"/>
</dbReference>
<dbReference type="PANTHER" id="PTHR44688">
    <property type="entry name" value="DNA-BINDING TRANSCRIPTIONAL ACTIVATOR DEVR_DOSR"/>
    <property type="match status" value="1"/>
</dbReference>
<dbReference type="InterPro" id="IPR036388">
    <property type="entry name" value="WH-like_DNA-bd_sf"/>
</dbReference>
<dbReference type="PANTHER" id="PTHR44688:SF16">
    <property type="entry name" value="DNA-BINDING TRANSCRIPTIONAL ACTIVATOR DEVR_DOSR"/>
    <property type="match status" value="1"/>
</dbReference>
<dbReference type="AlphaFoldDB" id="A0A346XTI3"/>
<reference evidence="5 6" key="1">
    <citation type="submission" date="2018-09" db="EMBL/GenBank/DDBJ databases">
        <title>Complete genome sequence of Euzebya sp. DY32-46 isolated from seawater of Pacific Ocean.</title>
        <authorList>
            <person name="Xu L."/>
            <person name="Wu Y.-H."/>
            <person name="Xu X.-W."/>
        </authorList>
    </citation>
    <scope>NUCLEOTIDE SEQUENCE [LARGE SCALE GENOMIC DNA]</scope>
    <source>
        <strain evidence="5 6">DY32-46</strain>
    </source>
</reference>
<dbReference type="Gene3D" id="1.10.10.10">
    <property type="entry name" value="Winged helix-like DNA-binding domain superfamily/Winged helix DNA-binding domain"/>
    <property type="match status" value="1"/>
</dbReference>
<dbReference type="GO" id="GO:0006355">
    <property type="term" value="P:regulation of DNA-templated transcription"/>
    <property type="evidence" value="ECO:0007669"/>
    <property type="project" value="InterPro"/>
</dbReference>
<evidence type="ECO:0000256" key="2">
    <source>
        <dbReference type="ARBA" id="ARBA00023125"/>
    </source>
</evidence>
<evidence type="ECO:0000256" key="3">
    <source>
        <dbReference type="ARBA" id="ARBA00023163"/>
    </source>
</evidence>
<dbReference type="SUPFAM" id="SSF46894">
    <property type="entry name" value="C-terminal effector domain of the bipartite response regulators"/>
    <property type="match status" value="1"/>
</dbReference>
<evidence type="ECO:0000259" key="4">
    <source>
        <dbReference type="PROSITE" id="PS50043"/>
    </source>
</evidence>
<evidence type="ECO:0000313" key="5">
    <source>
        <dbReference type="EMBL" id="AXV05530.1"/>
    </source>
</evidence>
<keyword evidence="3" id="KW-0804">Transcription</keyword>
<evidence type="ECO:0000313" key="6">
    <source>
        <dbReference type="Proteomes" id="UP000264006"/>
    </source>
</evidence>
<dbReference type="EMBL" id="CP031165">
    <property type="protein sequence ID" value="AXV05530.1"/>
    <property type="molecule type" value="Genomic_DNA"/>
</dbReference>
<dbReference type="GO" id="GO:0003677">
    <property type="term" value="F:DNA binding"/>
    <property type="evidence" value="ECO:0007669"/>
    <property type="project" value="UniProtKB-KW"/>
</dbReference>
<dbReference type="CDD" id="cd06170">
    <property type="entry name" value="LuxR_C_like"/>
    <property type="match status" value="1"/>
</dbReference>
<dbReference type="SMART" id="SM00421">
    <property type="entry name" value="HTH_LUXR"/>
    <property type="match status" value="1"/>
</dbReference>
<evidence type="ECO:0000256" key="1">
    <source>
        <dbReference type="ARBA" id="ARBA00023015"/>
    </source>
</evidence>
<accession>A0A346XTI3</accession>
<dbReference type="KEGG" id="euz:DVS28_a0829"/>
<dbReference type="PRINTS" id="PR00038">
    <property type="entry name" value="HTHLUXR"/>
</dbReference>
<name>A0A346XTI3_9ACTN</name>
<dbReference type="InterPro" id="IPR016032">
    <property type="entry name" value="Sig_transdc_resp-reg_C-effctor"/>
</dbReference>
<keyword evidence="2" id="KW-0238">DNA-binding</keyword>
<dbReference type="InterPro" id="IPR000792">
    <property type="entry name" value="Tscrpt_reg_LuxR_C"/>
</dbReference>
<dbReference type="Proteomes" id="UP000264006">
    <property type="component" value="Chromosome"/>
</dbReference>